<feature type="region of interest" description="Disordered" evidence="1">
    <location>
        <begin position="1"/>
        <end position="55"/>
    </location>
</feature>
<feature type="region of interest" description="Disordered" evidence="1">
    <location>
        <begin position="94"/>
        <end position="142"/>
    </location>
</feature>
<accession>A0A9Q1BLE2</accession>
<keyword evidence="3" id="KW-1185">Reference proteome</keyword>
<dbReference type="OrthoDB" id="6426891at2759"/>
<gene>
    <name evidence="2" type="ORF">HOLleu_28086</name>
</gene>
<evidence type="ECO:0000313" key="2">
    <source>
        <dbReference type="EMBL" id="KAJ8028848.1"/>
    </source>
</evidence>
<evidence type="ECO:0000313" key="3">
    <source>
        <dbReference type="Proteomes" id="UP001152320"/>
    </source>
</evidence>
<dbReference type="EMBL" id="JAIZAY010000014">
    <property type="protein sequence ID" value="KAJ8028848.1"/>
    <property type="molecule type" value="Genomic_DNA"/>
</dbReference>
<proteinExistence type="predicted"/>
<dbReference type="Proteomes" id="UP001152320">
    <property type="component" value="Chromosome 14"/>
</dbReference>
<evidence type="ECO:0000256" key="1">
    <source>
        <dbReference type="SAM" id="MobiDB-lite"/>
    </source>
</evidence>
<protein>
    <submittedName>
        <fullName evidence="2">Uncharacterized protein</fullName>
    </submittedName>
</protein>
<name>A0A9Q1BLE2_HOLLE</name>
<comment type="caution">
    <text evidence="2">The sequence shown here is derived from an EMBL/GenBank/DDBJ whole genome shotgun (WGS) entry which is preliminary data.</text>
</comment>
<reference evidence="2" key="1">
    <citation type="submission" date="2021-10" db="EMBL/GenBank/DDBJ databases">
        <title>Tropical sea cucumber genome reveals ecological adaptation and Cuvierian tubules defense mechanism.</title>
        <authorList>
            <person name="Chen T."/>
        </authorList>
    </citation>
    <scope>NUCLEOTIDE SEQUENCE</scope>
    <source>
        <strain evidence="2">Nanhai2018</strain>
        <tissue evidence="2">Muscle</tissue>
    </source>
</reference>
<organism evidence="2 3">
    <name type="scientific">Holothuria leucospilota</name>
    <name type="common">Black long sea cucumber</name>
    <name type="synonym">Mertensiothuria leucospilota</name>
    <dbReference type="NCBI Taxonomy" id="206669"/>
    <lineage>
        <taxon>Eukaryota</taxon>
        <taxon>Metazoa</taxon>
        <taxon>Echinodermata</taxon>
        <taxon>Eleutherozoa</taxon>
        <taxon>Echinozoa</taxon>
        <taxon>Holothuroidea</taxon>
        <taxon>Aspidochirotacea</taxon>
        <taxon>Aspidochirotida</taxon>
        <taxon>Holothuriidae</taxon>
        <taxon>Holothuria</taxon>
    </lineage>
</organism>
<dbReference type="AlphaFoldDB" id="A0A9Q1BLE2"/>
<sequence>MSFTLPDFQGPTGAHRTPRQARRFPEQQGATSTGPRREPTVTVASRSERNFPRAQDRLTHVQLLFTLKPSPQLGPPGSRWSICYCHQDLHPRRLHAGSRPDRFKAHTGVLPTRREHARRKANSSPDGPARPPRSAPFIFRAS</sequence>
<feature type="compositionally biased region" description="Basic and acidic residues" evidence="1">
    <location>
        <begin position="46"/>
        <end position="55"/>
    </location>
</feature>